<evidence type="ECO:0000313" key="1">
    <source>
        <dbReference type="EMBL" id="KAJ0035428.1"/>
    </source>
</evidence>
<comment type="caution">
    <text evidence="1">The sequence shown here is derived from an EMBL/GenBank/DDBJ whole genome shotgun (WGS) entry which is preliminary data.</text>
</comment>
<reference evidence="2" key="1">
    <citation type="journal article" date="2023" name="G3 (Bethesda)">
        <title>Genome assembly and association tests identify interacting loci associated with vigor, precocity, and sex in interspecific pistachio rootstocks.</title>
        <authorList>
            <person name="Palmer W."/>
            <person name="Jacygrad E."/>
            <person name="Sagayaradj S."/>
            <person name="Cavanaugh K."/>
            <person name="Han R."/>
            <person name="Bertier L."/>
            <person name="Beede B."/>
            <person name="Kafkas S."/>
            <person name="Golino D."/>
            <person name="Preece J."/>
            <person name="Michelmore R."/>
        </authorList>
    </citation>
    <scope>NUCLEOTIDE SEQUENCE [LARGE SCALE GENOMIC DNA]</scope>
</reference>
<protein>
    <submittedName>
        <fullName evidence="1">Uncharacterized protein</fullName>
    </submittedName>
</protein>
<name>A0ACC0YEU5_9ROSI</name>
<gene>
    <name evidence="1" type="ORF">Pint_24927</name>
</gene>
<sequence length="53" mass="5426">MAGPQCCVNPPNLNPGVSVGLVEKPGGLNTYVTGSTHSKLAVLVVSDVFVLFV</sequence>
<dbReference type="EMBL" id="CM047742">
    <property type="protein sequence ID" value="KAJ0035428.1"/>
    <property type="molecule type" value="Genomic_DNA"/>
</dbReference>
<accession>A0ACC0YEU5</accession>
<organism evidence="1 2">
    <name type="scientific">Pistacia integerrima</name>
    <dbReference type="NCBI Taxonomy" id="434235"/>
    <lineage>
        <taxon>Eukaryota</taxon>
        <taxon>Viridiplantae</taxon>
        <taxon>Streptophyta</taxon>
        <taxon>Embryophyta</taxon>
        <taxon>Tracheophyta</taxon>
        <taxon>Spermatophyta</taxon>
        <taxon>Magnoliopsida</taxon>
        <taxon>eudicotyledons</taxon>
        <taxon>Gunneridae</taxon>
        <taxon>Pentapetalae</taxon>
        <taxon>rosids</taxon>
        <taxon>malvids</taxon>
        <taxon>Sapindales</taxon>
        <taxon>Anacardiaceae</taxon>
        <taxon>Pistacia</taxon>
    </lineage>
</organism>
<keyword evidence="2" id="KW-1185">Reference proteome</keyword>
<proteinExistence type="predicted"/>
<evidence type="ECO:0000313" key="2">
    <source>
        <dbReference type="Proteomes" id="UP001163603"/>
    </source>
</evidence>
<dbReference type="Proteomes" id="UP001163603">
    <property type="component" value="Chromosome 7"/>
</dbReference>